<dbReference type="Proteomes" id="UP001642484">
    <property type="component" value="Unassembled WGS sequence"/>
</dbReference>
<dbReference type="EMBL" id="CAXAMN010008635">
    <property type="protein sequence ID" value="CAK9025980.1"/>
    <property type="molecule type" value="Genomic_DNA"/>
</dbReference>
<feature type="compositionally biased region" description="Basic and acidic residues" evidence="1">
    <location>
        <begin position="76"/>
        <end position="116"/>
    </location>
</feature>
<proteinExistence type="predicted"/>
<feature type="compositionally biased region" description="Basic and acidic residues" evidence="1">
    <location>
        <begin position="196"/>
        <end position="205"/>
    </location>
</feature>
<protein>
    <recommendedName>
        <fullName evidence="4">Tudor domain-containing protein</fullName>
    </recommendedName>
</protein>
<accession>A0ABP0KGM5</accession>
<gene>
    <name evidence="2" type="ORF">CCMP2556_LOCUS16186</name>
</gene>
<keyword evidence="3" id="KW-1185">Reference proteome</keyword>
<feature type="compositionally biased region" description="Polar residues" evidence="1">
    <location>
        <begin position="1"/>
        <end position="10"/>
    </location>
</feature>
<evidence type="ECO:0000256" key="1">
    <source>
        <dbReference type="SAM" id="MobiDB-lite"/>
    </source>
</evidence>
<evidence type="ECO:0000313" key="3">
    <source>
        <dbReference type="Proteomes" id="UP001642484"/>
    </source>
</evidence>
<sequence length="442" mass="49257">MSARSMTSADANLRWGRPKNASAPPWRPAAEDPPWRRLKETRSETQVSMQQGGSSASDCRRSPSKDQPAQAAQAEARNKPEKPEEKSPRGEESLPGRPEERLPEKLEEKPPERLESTAKAPTAEASREFEIGEKVRYWSGTHAKWVEAHVQRINKGPEGDLISYDLTAKAQADISRVKDASTAEDAPPPVAPARVAPHESADGKAADQVPELQFDKGVEVQYFSETRKGWIDAVVEERHDKEGAVIYDLNCKKGVPADRLRNPHVEYAVGEQVEYWSVTSQRWMPAIVEHLHAEAKTCDLSVKPGAPLSRVRKVPGSATMAPIFKGVRATISHGVGVPPPPLACSFKGGDQVQYYSETKQRWMETTVIRIYEQEGNICYDLDCKKGVFADKVRSSLRASQERYEVGESVEYWSVSAGRWLSAKVTRVRLDLGQCDLDIKFWA</sequence>
<evidence type="ECO:0000313" key="2">
    <source>
        <dbReference type="EMBL" id="CAK9025980.1"/>
    </source>
</evidence>
<feature type="compositionally biased region" description="Basic and acidic residues" evidence="1">
    <location>
        <begin position="29"/>
        <end position="43"/>
    </location>
</feature>
<organism evidence="2 3">
    <name type="scientific">Durusdinium trenchii</name>
    <dbReference type="NCBI Taxonomy" id="1381693"/>
    <lineage>
        <taxon>Eukaryota</taxon>
        <taxon>Sar</taxon>
        <taxon>Alveolata</taxon>
        <taxon>Dinophyceae</taxon>
        <taxon>Suessiales</taxon>
        <taxon>Symbiodiniaceae</taxon>
        <taxon>Durusdinium</taxon>
    </lineage>
</organism>
<feature type="region of interest" description="Disordered" evidence="1">
    <location>
        <begin position="1"/>
        <end position="131"/>
    </location>
</feature>
<comment type="caution">
    <text evidence="2">The sequence shown here is derived from an EMBL/GenBank/DDBJ whole genome shotgun (WGS) entry which is preliminary data.</text>
</comment>
<feature type="region of interest" description="Disordered" evidence="1">
    <location>
        <begin position="177"/>
        <end position="210"/>
    </location>
</feature>
<name>A0ABP0KGM5_9DINO</name>
<reference evidence="2 3" key="1">
    <citation type="submission" date="2024-02" db="EMBL/GenBank/DDBJ databases">
        <authorList>
            <person name="Chen Y."/>
            <person name="Shah S."/>
            <person name="Dougan E. K."/>
            <person name="Thang M."/>
            <person name="Chan C."/>
        </authorList>
    </citation>
    <scope>NUCLEOTIDE SEQUENCE [LARGE SCALE GENOMIC DNA]</scope>
</reference>
<feature type="compositionally biased region" description="Polar residues" evidence="1">
    <location>
        <begin position="44"/>
        <end position="57"/>
    </location>
</feature>
<evidence type="ECO:0008006" key="4">
    <source>
        <dbReference type="Google" id="ProtNLM"/>
    </source>
</evidence>